<gene>
    <name evidence="2" type="ORF">niasHT_014451</name>
</gene>
<reference evidence="2 3" key="1">
    <citation type="submission" date="2024-10" db="EMBL/GenBank/DDBJ databases">
        <authorList>
            <person name="Kim D."/>
        </authorList>
    </citation>
    <scope>NUCLEOTIDE SEQUENCE [LARGE SCALE GENOMIC DNA]</scope>
    <source>
        <strain evidence="2">BH-2024</strain>
    </source>
</reference>
<proteinExistence type="predicted"/>
<accession>A0ABD2KZB6</accession>
<feature type="region of interest" description="Disordered" evidence="1">
    <location>
        <begin position="54"/>
        <end position="85"/>
    </location>
</feature>
<sequence length="140" mass="15237">MEKSHSAAAGQLSSSISLIDCPPFASFRPMGTLYPPVPQMRLLLAPPCQMELVATGQSSPPQSMEPTYSAPHGVHPRGALPQPKKMRRTHLSFSSASRRLCARFRALSAGPIARYLALARRLVRHSFALSKIARSMDGIN</sequence>
<evidence type="ECO:0000256" key="1">
    <source>
        <dbReference type="SAM" id="MobiDB-lite"/>
    </source>
</evidence>
<protein>
    <submittedName>
        <fullName evidence="2">Uncharacterized protein</fullName>
    </submittedName>
</protein>
<comment type="caution">
    <text evidence="2">The sequence shown here is derived from an EMBL/GenBank/DDBJ whole genome shotgun (WGS) entry which is preliminary data.</text>
</comment>
<dbReference type="EMBL" id="JBICBT010000591">
    <property type="protein sequence ID" value="KAL3108302.1"/>
    <property type="molecule type" value="Genomic_DNA"/>
</dbReference>
<name>A0ABD2KZB6_9BILA</name>
<feature type="compositionally biased region" description="Polar residues" evidence="1">
    <location>
        <begin position="55"/>
        <end position="66"/>
    </location>
</feature>
<dbReference type="AlphaFoldDB" id="A0ABD2KZB6"/>
<dbReference type="Proteomes" id="UP001620626">
    <property type="component" value="Unassembled WGS sequence"/>
</dbReference>
<evidence type="ECO:0000313" key="2">
    <source>
        <dbReference type="EMBL" id="KAL3108302.1"/>
    </source>
</evidence>
<organism evidence="2 3">
    <name type="scientific">Heterodera trifolii</name>
    <dbReference type="NCBI Taxonomy" id="157864"/>
    <lineage>
        <taxon>Eukaryota</taxon>
        <taxon>Metazoa</taxon>
        <taxon>Ecdysozoa</taxon>
        <taxon>Nematoda</taxon>
        <taxon>Chromadorea</taxon>
        <taxon>Rhabditida</taxon>
        <taxon>Tylenchina</taxon>
        <taxon>Tylenchomorpha</taxon>
        <taxon>Tylenchoidea</taxon>
        <taxon>Heteroderidae</taxon>
        <taxon>Heteroderinae</taxon>
        <taxon>Heterodera</taxon>
    </lineage>
</organism>
<keyword evidence="3" id="KW-1185">Reference proteome</keyword>
<evidence type="ECO:0000313" key="3">
    <source>
        <dbReference type="Proteomes" id="UP001620626"/>
    </source>
</evidence>